<dbReference type="PROSITE" id="PS00041">
    <property type="entry name" value="HTH_ARAC_FAMILY_1"/>
    <property type="match status" value="1"/>
</dbReference>
<proteinExistence type="predicted"/>
<reference evidence="8 9" key="1">
    <citation type="submission" date="2016-10" db="EMBL/GenBank/DDBJ databases">
        <authorList>
            <person name="Varghese N."/>
            <person name="Submissions S."/>
        </authorList>
    </citation>
    <scope>NUCLEOTIDE SEQUENCE [LARGE SCALE GENOMIC DNA]</scope>
    <source>
        <strain evidence="8 9">BS3667</strain>
    </source>
</reference>
<dbReference type="Pfam" id="PF12833">
    <property type="entry name" value="HTH_18"/>
    <property type="match status" value="1"/>
</dbReference>
<evidence type="ECO:0000256" key="4">
    <source>
        <dbReference type="ARBA" id="ARBA00023163"/>
    </source>
</evidence>
<comment type="subcellular location">
    <subcellularLocation>
        <location evidence="1">Cytoplasm</location>
    </subcellularLocation>
</comment>
<evidence type="ECO:0000313" key="9">
    <source>
        <dbReference type="Proteomes" id="UP000182058"/>
    </source>
</evidence>
<dbReference type="InterPro" id="IPR018062">
    <property type="entry name" value="HTH_AraC-typ_CS"/>
</dbReference>
<sequence length="310" mass="35653">MIGSADNTCPSRNTRKQAMQIQSHNTADVDQQLVIAGWQEHYQQMSAGYFQGKVVHLQLNGIEVFEEQMNTRIEQHFHAPAASLVFSFDTQNGSLYLLNEETQNTWITPENYKEVSVVIGPRYLRQLENLSNLDGLFLTPLVSQQSRIFGRWLSSTLQQLAVDDSPLPDESLAQQLVDDCLYILDCPRQTLDHSQQKHLAHDRRLIQRVFDLVMTAPQEHFNVLQLANAAGVSVRQLQHSFTSFTGVSPSQWQRLRRLNFARRDLLRLCPAQTTVAEIAMRWSFWHLGRFSETYRTLFGELPSSTLLRPR</sequence>
<evidence type="ECO:0000256" key="6">
    <source>
        <dbReference type="SAM" id="MobiDB-lite"/>
    </source>
</evidence>
<feature type="region of interest" description="Disordered" evidence="6">
    <location>
        <begin position="1"/>
        <end position="23"/>
    </location>
</feature>
<gene>
    <name evidence="8" type="ORF">SAMN04490201_3765</name>
</gene>
<dbReference type="PANTHER" id="PTHR46796:SF12">
    <property type="entry name" value="HTH-TYPE DNA-BINDING TRANSCRIPTIONAL ACTIVATOR EUTR"/>
    <property type="match status" value="1"/>
</dbReference>
<dbReference type="InterPro" id="IPR018060">
    <property type="entry name" value="HTH_AraC"/>
</dbReference>
<dbReference type="GO" id="GO:0003677">
    <property type="term" value="F:DNA binding"/>
    <property type="evidence" value="ECO:0007669"/>
    <property type="project" value="UniProtKB-KW"/>
</dbReference>
<keyword evidence="2" id="KW-0805">Transcription regulation</keyword>
<evidence type="ECO:0000256" key="2">
    <source>
        <dbReference type="ARBA" id="ARBA00023015"/>
    </source>
</evidence>
<dbReference type="Gene3D" id="1.10.10.60">
    <property type="entry name" value="Homeodomain-like"/>
    <property type="match status" value="1"/>
</dbReference>
<evidence type="ECO:0000313" key="8">
    <source>
        <dbReference type="EMBL" id="SDU68208.1"/>
    </source>
</evidence>
<dbReference type="EMBL" id="LT629795">
    <property type="protein sequence ID" value="SDU68208.1"/>
    <property type="molecule type" value="Genomic_DNA"/>
</dbReference>
<comment type="function">
    <text evidence="5">Regulatory protein of the TOL plasmid xyl operons. XylS activates the xylXYZLTEGFJQKIH operon required for the degradation of toluene, m-xylene and p-xylene.</text>
</comment>
<dbReference type="PROSITE" id="PS01124">
    <property type="entry name" value="HTH_ARAC_FAMILY_2"/>
    <property type="match status" value="1"/>
</dbReference>
<name>A0ABY0W194_9PSED</name>
<evidence type="ECO:0000259" key="7">
    <source>
        <dbReference type="PROSITE" id="PS01124"/>
    </source>
</evidence>
<dbReference type="InterPro" id="IPR050204">
    <property type="entry name" value="AraC_XylS_family_regulators"/>
</dbReference>
<accession>A0ABY0W194</accession>
<evidence type="ECO:0000256" key="5">
    <source>
        <dbReference type="ARBA" id="ARBA00037345"/>
    </source>
</evidence>
<keyword evidence="9" id="KW-1185">Reference proteome</keyword>
<dbReference type="Proteomes" id="UP000182058">
    <property type="component" value="Chromosome I"/>
</dbReference>
<organism evidence="8 9">
    <name type="scientific">Pseudomonas psychrophila</name>
    <dbReference type="NCBI Taxonomy" id="122355"/>
    <lineage>
        <taxon>Bacteria</taxon>
        <taxon>Pseudomonadati</taxon>
        <taxon>Pseudomonadota</taxon>
        <taxon>Gammaproteobacteria</taxon>
        <taxon>Pseudomonadales</taxon>
        <taxon>Pseudomonadaceae</taxon>
        <taxon>Pseudomonas</taxon>
    </lineage>
</organism>
<evidence type="ECO:0000256" key="1">
    <source>
        <dbReference type="ARBA" id="ARBA00004496"/>
    </source>
</evidence>
<keyword evidence="3 8" id="KW-0238">DNA-binding</keyword>
<keyword evidence="4" id="KW-0804">Transcription</keyword>
<evidence type="ECO:0000256" key="3">
    <source>
        <dbReference type="ARBA" id="ARBA00023125"/>
    </source>
</evidence>
<dbReference type="SMART" id="SM00342">
    <property type="entry name" value="HTH_ARAC"/>
    <property type="match status" value="1"/>
</dbReference>
<protein>
    <submittedName>
        <fullName evidence="8">AraC-type DNA-binding protein</fullName>
    </submittedName>
</protein>
<feature type="domain" description="HTH araC/xylS-type" evidence="7">
    <location>
        <begin position="207"/>
        <end position="308"/>
    </location>
</feature>
<dbReference type="SUPFAM" id="SSF46689">
    <property type="entry name" value="Homeodomain-like"/>
    <property type="match status" value="1"/>
</dbReference>
<dbReference type="PANTHER" id="PTHR46796">
    <property type="entry name" value="HTH-TYPE TRANSCRIPTIONAL ACTIVATOR RHAS-RELATED"/>
    <property type="match status" value="1"/>
</dbReference>
<dbReference type="InterPro" id="IPR009057">
    <property type="entry name" value="Homeodomain-like_sf"/>
</dbReference>